<evidence type="ECO:0000256" key="1">
    <source>
        <dbReference type="ARBA" id="ARBA00022614"/>
    </source>
</evidence>
<dbReference type="Gene3D" id="3.80.10.10">
    <property type="entry name" value="Ribonuclease Inhibitor"/>
    <property type="match status" value="1"/>
</dbReference>
<evidence type="ECO:0000313" key="7">
    <source>
        <dbReference type="EMBL" id="CAD7015047.1"/>
    </source>
</evidence>
<evidence type="ECO:0000256" key="3">
    <source>
        <dbReference type="ARBA" id="ARBA00022737"/>
    </source>
</evidence>
<evidence type="ECO:0000256" key="4">
    <source>
        <dbReference type="SAM" id="MobiDB-lite"/>
    </source>
</evidence>
<dbReference type="InterPro" id="IPR032675">
    <property type="entry name" value="LRR_dom_sf"/>
</dbReference>
<dbReference type="Proteomes" id="UP000606786">
    <property type="component" value="Unassembled WGS sequence"/>
</dbReference>
<keyword evidence="5" id="KW-0472">Membrane</keyword>
<feature type="signal peptide" evidence="6">
    <location>
        <begin position="1"/>
        <end position="25"/>
    </location>
</feature>
<dbReference type="GO" id="GO:0005886">
    <property type="term" value="C:plasma membrane"/>
    <property type="evidence" value="ECO:0007669"/>
    <property type="project" value="TreeGrafter"/>
</dbReference>
<gene>
    <name evidence="7" type="ORF">CCAP1982_LOCUS23004</name>
</gene>
<dbReference type="Pfam" id="PF13855">
    <property type="entry name" value="LRR_8"/>
    <property type="match status" value="1"/>
</dbReference>
<feature type="region of interest" description="Disordered" evidence="4">
    <location>
        <begin position="397"/>
        <end position="420"/>
    </location>
</feature>
<keyword evidence="1" id="KW-0433">Leucine-rich repeat</keyword>
<comment type="caution">
    <text evidence="7">The sequence shown here is derived from an EMBL/GenBank/DDBJ whole genome shotgun (WGS) entry which is preliminary data.</text>
</comment>
<name>A0A811VIH2_CERCA</name>
<feature type="chain" id="PRO_5032480345" evidence="6">
    <location>
        <begin position="26"/>
        <end position="792"/>
    </location>
</feature>
<dbReference type="AlphaFoldDB" id="A0A811VIH2"/>
<organism evidence="7 8">
    <name type="scientific">Ceratitis capitata</name>
    <name type="common">Mediterranean fruit fly</name>
    <name type="synonym">Tephritis capitata</name>
    <dbReference type="NCBI Taxonomy" id="7213"/>
    <lineage>
        <taxon>Eukaryota</taxon>
        <taxon>Metazoa</taxon>
        <taxon>Ecdysozoa</taxon>
        <taxon>Arthropoda</taxon>
        <taxon>Hexapoda</taxon>
        <taxon>Insecta</taxon>
        <taxon>Pterygota</taxon>
        <taxon>Neoptera</taxon>
        <taxon>Endopterygota</taxon>
        <taxon>Diptera</taxon>
        <taxon>Brachycera</taxon>
        <taxon>Muscomorpha</taxon>
        <taxon>Tephritoidea</taxon>
        <taxon>Tephritidae</taxon>
        <taxon>Ceratitis</taxon>
        <taxon>Ceratitis</taxon>
    </lineage>
</organism>
<dbReference type="SUPFAM" id="SSF52058">
    <property type="entry name" value="L domain-like"/>
    <property type="match status" value="1"/>
</dbReference>
<dbReference type="PANTHER" id="PTHR24369">
    <property type="entry name" value="ANTIGEN BSP, PUTATIVE-RELATED"/>
    <property type="match status" value="1"/>
</dbReference>
<keyword evidence="5" id="KW-1133">Transmembrane helix</keyword>
<evidence type="ECO:0000256" key="5">
    <source>
        <dbReference type="SAM" id="Phobius"/>
    </source>
</evidence>
<feature type="transmembrane region" description="Helical" evidence="5">
    <location>
        <begin position="561"/>
        <end position="581"/>
    </location>
</feature>
<keyword evidence="2 6" id="KW-0732">Signal</keyword>
<keyword evidence="5" id="KW-0812">Transmembrane</keyword>
<dbReference type="InterPro" id="IPR001611">
    <property type="entry name" value="Leu-rich_rpt"/>
</dbReference>
<dbReference type="InterPro" id="IPR050541">
    <property type="entry name" value="LRR_TM_domain-containing"/>
</dbReference>
<protein>
    <submittedName>
        <fullName evidence="7">(Mediterranean fruit fly) hypothetical protein</fullName>
    </submittedName>
</protein>
<accession>A0A811VIH2</accession>
<dbReference type="EMBL" id="CAJHJT010000056">
    <property type="protein sequence ID" value="CAD7015047.1"/>
    <property type="molecule type" value="Genomic_DNA"/>
</dbReference>
<evidence type="ECO:0000313" key="8">
    <source>
        <dbReference type="Proteomes" id="UP000606786"/>
    </source>
</evidence>
<reference evidence="7" key="1">
    <citation type="submission" date="2020-11" db="EMBL/GenBank/DDBJ databases">
        <authorList>
            <person name="Whitehead M."/>
        </authorList>
    </citation>
    <scope>NUCLEOTIDE SEQUENCE</scope>
    <source>
        <strain evidence="7">EGII</strain>
    </source>
</reference>
<feature type="compositionally biased region" description="Polar residues" evidence="4">
    <location>
        <begin position="397"/>
        <end position="407"/>
    </location>
</feature>
<evidence type="ECO:0000256" key="2">
    <source>
        <dbReference type="ARBA" id="ARBA00022729"/>
    </source>
</evidence>
<dbReference type="SUPFAM" id="SSF52047">
    <property type="entry name" value="RNI-like"/>
    <property type="match status" value="1"/>
</dbReference>
<proteinExistence type="predicted"/>
<keyword evidence="8" id="KW-1185">Reference proteome</keyword>
<dbReference type="PANTHER" id="PTHR24369:SF210">
    <property type="entry name" value="CHAOPTIN-RELATED"/>
    <property type="match status" value="1"/>
</dbReference>
<keyword evidence="3" id="KW-0677">Repeat</keyword>
<evidence type="ECO:0000256" key="6">
    <source>
        <dbReference type="SAM" id="SignalP"/>
    </source>
</evidence>
<dbReference type="OrthoDB" id="26525at2759"/>
<sequence length="792" mass="89313">MSTHCIYYLKILTFIVLFSESYVDCELSVKRNETSPSRWQNLVKQKDSALQLVKPYVQITVKDDPPKCVQLRCKIICRGHKGEQLDESIKNALLVDSNCTQLTELRLYDIEFTNQTISAGFLGEYSQKVHSLYIGSSNVTHIAAGAFGMGNFKAIFLENLQLEELRKDIFKNATLVFKHLSIIQHNKPVTVICDDFLGHIKYQIESFTLQVGATHITNTTASSSLLNNLKYVDISYNNFTNTFTDETFQKMWVVEHLDLSHSNINFLPLYLFSQLTDSLFYLNLSYNQLFTISRYIFGRHAIDDELIIDASNNPWDCSCSLLLEMSYILAHQKIFPYCHGPEEYTGLSVLDLRLCYDDYNITTTSANVSTQHEMSPTTPKMITTRMQIDIDYISTKEPSSTAAPTQKTSTTSSEDSNDDDDEIMLRCLSSTQERVVTWQKVLWPETEIQLTQLSQLRVEVTVNTNSSHDSFGLIWFSKVIDDYYSMTVNYDQYGLGCVGPISYATTIGALLPDTTYTFCLVADKKLTISPFHCDSLHMSSNLGIVYNAWLSYDMRATGISLTIFGIVLSCFLGITGVFMLFKHNPRLLKGSKRVKTTGKNSIDIVIFPREHSLESLKIKEEGLANRHSRSTFDTITTTASFTSHTNTSTNNHVIRRGSDISIESNRSNQSYMNANLYEVIPAYLRLQDVSSADCAQHSVDFESINSYMSTLAPHYTECQDASLVSYAEVAPRRKRTSNDPLPALPTDRVEVRSTSSGSTIAEEDIPGLVLESMPYITVTDTTVDEESKNGGE</sequence>